<evidence type="ECO:0000313" key="3">
    <source>
        <dbReference type="EMBL" id="AAK73106.1"/>
    </source>
</evidence>
<evidence type="ECO:0000256" key="1">
    <source>
        <dbReference type="SAM" id="Coils"/>
    </source>
</evidence>
<keyword evidence="1" id="KW-0175">Coiled coil</keyword>
<dbReference type="EMBL" id="EU338354">
    <property type="protein sequence ID" value="ACA21848.1"/>
    <property type="molecule type" value="Genomic_DNA"/>
</dbReference>
<proteinExistence type="predicted"/>
<name>Q94EV5_MAIZE</name>
<feature type="region of interest" description="Disordered" evidence="2">
    <location>
        <begin position="1"/>
        <end position="71"/>
    </location>
</feature>
<dbReference type="Pfam" id="PF14223">
    <property type="entry name" value="Retrotran_gag_2"/>
    <property type="match status" value="1"/>
</dbReference>
<reference evidence="3" key="1">
    <citation type="journal article" date="2002" name="Proc. Natl. Acad. Sci. U.S.A.">
        <title>Recombination rates between adjacent genic and retrotransposon regions in maize vary by 2 orders of magnitude.</title>
        <authorList>
            <person name="Fu H."/>
            <person name="Zheng Z."/>
            <person name="Dooner H.K."/>
        </authorList>
    </citation>
    <scope>NUCLEOTIDE SEQUENCE</scope>
</reference>
<reference evidence="3" key="3">
    <citation type="submission" date="2008-01" db="EMBL/GenBank/DDBJ databases">
        <authorList>
            <person name="He L."/>
            <person name="Dooner H.K."/>
        </authorList>
    </citation>
    <scope>NUCLEOTIDE SEQUENCE</scope>
</reference>
<sequence length="491" mass="56152">MDPKGKGMVVNDKEKESFVNDPKDEKPTNSGSGHKRKDGRKKKTRRIKEIVYYDSDESSSSQKDDDNDYEKKKTVNSNFSFDYSRIPQSSNAHLLSIPLGKPPHFDGEDYGFWSHKMRSHLFSLHPSIWELVENGMHFDSMDSPMFINEQIHKNAQATTVLLASLCRDEYHKVSVLDNAKQIWDTLKISHEGNKREKKKAYKKAKDETHLGKEWDSDCSSSDSDNEGLATTAFNKSALFPNEHHTCLMAREKKVSTRDTSTYASSSDEESSDDEIDYSCLFKGLDRTKVDKINELIDALNDKNRLLEKQEDLLYEEHDKFVEAQKSLALEIKRNEMLSCELSTCHDSISSLKSINDDLNAKLEIASKTNSREEHVMICNRCKDFNVDACSEHLVCISKLNDEVASLNAQLKTSKNDFDKLKFARDAYTVGRHPSTKDGLGFKREAKNLISHKAPISIKEKGKAPMENSIQKNHASLYHDRRYSRNVHHDRS</sequence>
<evidence type="ECO:0000313" key="4">
    <source>
        <dbReference type="EMBL" id="ACA21848.1"/>
    </source>
</evidence>
<protein>
    <submittedName>
        <fullName evidence="3">Opie2 gag protein</fullName>
    </submittedName>
</protein>
<evidence type="ECO:0000256" key="2">
    <source>
        <dbReference type="SAM" id="MobiDB-lite"/>
    </source>
</evidence>
<dbReference type="AlphaFoldDB" id="Q94EV5"/>
<feature type="coiled-coil region" evidence="1">
    <location>
        <begin position="289"/>
        <end position="316"/>
    </location>
</feature>
<feature type="compositionally biased region" description="Basic residues" evidence="2">
    <location>
        <begin position="33"/>
        <end position="46"/>
    </location>
</feature>
<feature type="compositionally biased region" description="Basic and acidic residues" evidence="2">
    <location>
        <begin position="1"/>
        <end position="27"/>
    </location>
</feature>
<dbReference type="EMBL" id="AF391808">
    <property type="protein sequence ID" value="AAK73106.1"/>
    <property type="molecule type" value="Genomic_DNA"/>
</dbReference>
<organism evidence="3">
    <name type="scientific">Zea mays</name>
    <name type="common">Maize</name>
    <dbReference type="NCBI Taxonomy" id="4577"/>
    <lineage>
        <taxon>Eukaryota</taxon>
        <taxon>Viridiplantae</taxon>
        <taxon>Streptophyta</taxon>
        <taxon>Embryophyta</taxon>
        <taxon>Tracheophyta</taxon>
        <taxon>Spermatophyta</taxon>
        <taxon>Magnoliopsida</taxon>
        <taxon>Liliopsida</taxon>
        <taxon>Poales</taxon>
        <taxon>Poaceae</taxon>
        <taxon>PACMAD clade</taxon>
        <taxon>Panicoideae</taxon>
        <taxon>Andropogonodae</taxon>
        <taxon>Andropogoneae</taxon>
        <taxon>Tripsacinae</taxon>
        <taxon>Zea</taxon>
    </lineage>
</organism>
<reference evidence="4" key="2">
    <citation type="journal article" date="2008" name="Plant Cell">
        <title>Maize genome structure variation: interplay between retrotransposon polymorphisms and genic recombination.</title>
        <authorList>
            <person name="Dooner H.K."/>
            <person name="He L."/>
        </authorList>
    </citation>
    <scope>NUCLEOTIDE SEQUENCE</scope>
</reference>
<gene>
    <name evidence="3" type="primary">Opie2 gag</name>
    <name evidence="4" type="synonym">gag</name>
</gene>
<accession>Q94EV5</accession>